<evidence type="ECO:0000259" key="3">
    <source>
        <dbReference type="PROSITE" id="PS50983"/>
    </source>
</evidence>
<evidence type="ECO:0000313" key="4">
    <source>
        <dbReference type="EMBL" id="QNG52812.1"/>
    </source>
</evidence>
<feature type="domain" description="Fe/B12 periplasmic-binding" evidence="3">
    <location>
        <begin position="48"/>
        <end position="322"/>
    </location>
</feature>
<sequence length="322" mass="32585">MPRRLGPAVLAVLALSACGAPAASGPAAAAVTVENCGRQVVLDAPPERVMVIGGEAGTLVAAAGGTDRISTFAPLRGEPLGAAEAELTARPLAPIGTATDISREFVLGRTPDLVVTFGLEGTSPEELAELGIPTLIVAGYCGGFGAGQSQRSGSALEDVATDVEMIGAALGTSDVADAAADDLRARVEAVRARSTSDGRTAAALFVSGPDSPLGAYGNLGMVHEQLDIVGLGNVFGAEAERYFEPSVEALIGTAPDVVLALFEPGDTTEQEVRDSVLARPELAGLPAVANRDVVVLDFFHSGHGTLAVDGLERLTAQLAALP</sequence>
<proteinExistence type="inferred from homology"/>
<feature type="chain" id="PRO_5039342167" evidence="2">
    <location>
        <begin position="23"/>
        <end position="322"/>
    </location>
</feature>
<accession>A0A7G7MJ51</accession>
<keyword evidence="5" id="KW-1185">Reference proteome</keyword>
<organism evidence="4 5">
    <name type="scientific">Pseudonocardia petroleophila</name>
    <dbReference type="NCBI Taxonomy" id="37331"/>
    <lineage>
        <taxon>Bacteria</taxon>
        <taxon>Bacillati</taxon>
        <taxon>Actinomycetota</taxon>
        <taxon>Actinomycetes</taxon>
        <taxon>Pseudonocardiales</taxon>
        <taxon>Pseudonocardiaceae</taxon>
        <taxon>Pseudonocardia</taxon>
    </lineage>
</organism>
<evidence type="ECO:0000256" key="2">
    <source>
        <dbReference type="SAM" id="SignalP"/>
    </source>
</evidence>
<keyword evidence="2" id="KW-0732">Signal</keyword>
<dbReference type="InterPro" id="IPR002491">
    <property type="entry name" value="ABC_transptr_periplasmic_BD"/>
</dbReference>
<evidence type="ECO:0000256" key="1">
    <source>
        <dbReference type="ARBA" id="ARBA00008814"/>
    </source>
</evidence>
<dbReference type="Pfam" id="PF01497">
    <property type="entry name" value="Peripla_BP_2"/>
    <property type="match status" value="1"/>
</dbReference>
<protein>
    <submittedName>
        <fullName evidence="4">ABC transporter substrate-binding protein</fullName>
    </submittedName>
</protein>
<dbReference type="SUPFAM" id="SSF53807">
    <property type="entry name" value="Helical backbone' metal receptor"/>
    <property type="match status" value="1"/>
</dbReference>
<gene>
    <name evidence="4" type="ORF">H6H00_01770</name>
</gene>
<dbReference type="InterPro" id="IPR050902">
    <property type="entry name" value="ABC_Transporter_SBP"/>
</dbReference>
<dbReference type="RefSeq" id="WP_185719641.1">
    <property type="nucleotide sequence ID" value="NZ_BAAAWI010000001.1"/>
</dbReference>
<name>A0A7G7MJ51_9PSEU</name>
<dbReference type="KEGG" id="ppel:H6H00_01770"/>
<reference evidence="4 5" key="1">
    <citation type="submission" date="2020-08" db="EMBL/GenBank/DDBJ databases">
        <authorList>
            <person name="Mo P."/>
        </authorList>
    </citation>
    <scope>NUCLEOTIDE SEQUENCE [LARGE SCALE GENOMIC DNA]</scope>
    <source>
        <strain evidence="4 5">CGMCC 4.1532</strain>
    </source>
</reference>
<evidence type="ECO:0000313" key="5">
    <source>
        <dbReference type="Proteomes" id="UP000515728"/>
    </source>
</evidence>
<dbReference type="EMBL" id="CP060131">
    <property type="protein sequence ID" value="QNG52812.1"/>
    <property type="molecule type" value="Genomic_DNA"/>
</dbReference>
<dbReference type="AlphaFoldDB" id="A0A7G7MJ51"/>
<dbReference type="Proteomes" id="UP000515728">
    <property type="component" value="Chromosome"/>
</dbReference>
<dbReference type="PANTHER" id="PTHR30535:SF4">
    <property type="entry name" value="HEMIN-BINDING PERIPLASMIC PROTEIN HMUT"/>
    <property type="match status" value="1"/>
</dbReference>
<comment type="similarity">
    <text evidence="1">Belongs to the bacterial solute-binding protein 8 family.</text>
</comment>
<dbReference type="PROSITE" id="PS51257">
    <property type="entry name" value="PROKAR_LIPOPROTEIN"/>
    <property type="match status" value="1"/>
</dbReference>
<dbReference type="PROSITE" id="PS50983">
    <property type="entry name" value="FE_B12_PBP"/>
    <property type="match status" value="1"/>
</dbReference>
<dbReference type="PANTHER" id="PTHR30535">
    <property type="entry name" value="VITAMIN B12-BINDING PROTEIN"/>
    <property type="match status" value="1"/>
</dbReference>
<feature type="signal peptide" evidence="2">
    <location>
        <begin position="1"/>
        <end position="22"/>
    </location>
</feature>
<dbReference type="Gene3D" id="3.40.50.1980">
    <property type="entry name" value="Nitrogenase molybdenum iron protein domain"/>
    <property type="match status" value="2"/>
</dbReference>